<dbReference type="Gene3D" id="3.60.130.10">
    <property type="entry name" value="Clavaminate synthase-like"/>
    <property type="match status" value="1"/>
</dbReference>
<evidence type="ECO:0000256" key="5">
    <source>
        <dbReference type="ARBA" id="ARBA00023004"/>
    </source>
</evidence>
<proteinExistence type="inferred from homology"/>
<comment type="similarity">
    <text evidence="1">Belongs to the TfdA dioxygenase family.</text>
</comment>
<sequence length="300" mass="33689">MATGTSDDLDVRRLSGSLGAEVRGVALGRATADDAATIRSLLLEHMVLFFPDQHLDADEHLAFGRLFGELEAHPNLDLARERPEFFELRAVDGTGGVADEWHSDISCQQHPSKISILQAKVVPEVGGDTMWANACKAYDELSAPLRELCDGLTAYHNAAPHLAPEKGWIHPVVRVHPETGRRSLFVNEHFTRRIVELSEAESDLLLGHLTRWIQQPRFTVRYRWAAGTVAMWDNRCTQHHVLNDFVGERVVQRVTVMGDEPESAVPLPRWEPHGSRTATFWRDTEMRRKLKTQQAATPAS</sequence>
<dbReference type="GO" id="GO:0046872">
    <property type="term" value="F:metal ion binding"/>
    <property type="evidence" value="ECO:0007669"/>
    <property type="project" value="UniProtKB-KW"/>
</dbReference>
<organism evidence="7">
    <name type="scientific">freshwater metagenome</name>
    <dbReference type="NCBI Taxonomy" id="449393"/>
    <lineage>
        <taxon>unclassified sequences</taxon>
        <taxon>metagenomes</taxon>
        <taxon>ecological metagenomes</taxon>
    </lineage>
</organism>
<keyword evidence="5" id="KW-0408">Iron</keyword>
<protein>
    <submittedName>
        <fullName evidence="7">Unannotated protein</fullName>
    </submittedName>
</protein>
<dbReference type="InterPro" id="IPR042098">
    <property type="entry name" value="TauD-like_sf"/>
</dbReference>
<dbReference type="InterPro" id="IPR003819">
    <property type="entry name" value="TauD/TfdA-like"/>
</dbReference>
<evidence type="ECO:0000313" key="7">
    <source>
        <dbReference type="EMBL" id="CAB4593778.1"/>
    </source>
</evidence>
<accession>A0A6J6GAF1</accession>
<dbReference type="InterPro" id="IPR051323">
    <property type="entry name" value="AtsK-like"/>
</dbReference>
<dbReference type="AlphaFoldDB" id="A0A6J6GAF1"/>
<dbReference type="PANTHER" id="PTHR30468:SF1">
    <property type="entry name" value="ALPHA-KETOGLUTARATE-DEPENDENT SULFONATE DIOXYGENASE"/>
    <property type="match status" value="1"/>
</dbReference>
<evidence type="ECO:0000256" key="4">
    <source>
        <dbReference type="ARBA" id="ARBA00023002"/>
    </source>
</evidence>
<keyword evidence="2" id="KW-0479">Metal-binding</keyword>
<name>A0A6J6GAF1_9ZZZZ</name>
<evidence type="ECO:0000256" key="3">
    <source>
        <dbReference type="ARBA" id="ARBA00022964"/>
    </source>
</evidence>
<dbReference type="PANTHER" id="PTHR30468">
    <property type="entry name" value="ALPHA-KETOGLUTARATE-DEPENDENT SULFONATE DIOXYGENASE"/>
    <property type="match status" value="1"/>
</dbReference>
<dbReference type="SUPFAM" id="SSF51197">
    <property type="entry name" value="Clavaminate synthase-like"/>
    <property type="match status" value="1"/>
</dbReference>
<reference evidence="7" key="1">
    <citation type="submission" date="2020-05" db="EMBL/GenBank/DDBJ databases">
        <authorList>
            <person name="Chiriac C."/>
            <person name="Salcher M."/>
            <person name="Ghai R."/>
            <person name="Kavagutti S V."/>
        </authorList>
    </citation>
    <scope>NUCLEOTIDE SEQUENCE</scope>
</reference>
<dbReference type="EMBL" id="CAEZSR010000253">
    <property type="protein sequence ID" value="CAB4593778.1"/>
    <property type="molecule type" value="Genomic_DNA"/>
</dbReference>
<gene>
    <name evidence="7" type="ORF">UFOPK1493_03889</name>
</gene>
<dbReference type="Pfam" id="PF02668">
    <property type="entry name" value="TauD"/>
    <property type="match status" value="1"/>
</dbReference>
<evidence type="ECO:0000256" key="2">
    <source>
        <dbReference type="ARBA" id="ARBA00022723"/>
    </source>
</evidence>
<dbReference type="GO" id="GO:0016706">
    <property type="term" value="F:2-oxoglutarate-dependent dioxygenase activity"/>
    <property type="evidence" value="ECO:0007669"/>
    <property type="project" value="TreeGrafter"/>
</dbReference>
<evidence type="ECO:0000259" key="6">
    <source>
        <dbReference type="Pfam" id="PF02668"/>
    </source>
</evidence>
<dbReference type="GO" id="GO:0005737">
    <property type="term" value="C:cytoplasm"/>
    <property type="evidence" value="ECO:0007669"/>
    <property type="project" value="TreeGrafter"/>
</dbReference>
<keyword evidence="4" id="KW-0560">Oxidoreductase</keyword>
<evidence type="ECO:0000256" key="1">
    <source>
        <dbReference type="ARBA" id="ARBA00005896"/>
    </source>
</evidence>
<feature type="domain" description="TauD/TfdA-like" evidence="6">
    <location>
        <begin position="11"/>
        <end position="255"/>
    </location>
</feature>
<keyword evidence="3" id="KW-0223">Dioxygenase</keyword>